<evidence type="ECO:0000313" key="2">
    <source>
        <dbReference type="EMBL" id="AKF33561.1"/>
    </source>
</evidence>
<name>A0A0F6ZCY3_9CHLO</name>
<geneLocation type="mitochondrion" evidence="2"/>
<dbReference type="GO" id="GO:0005739">
    <property type="term" value="C:mitochondrion"/>
    <property type="evidence" value="ECO:0007669"/>
    <property type="project" value="UniProtKB-ARBA"/>
</dbReference>
<evidence type="ECO:0000259" key="1">
    <source>
        <dbReference type="Pfam" id="PF00961"/>
    </source>
</evidence>
<organism evidence="2">
    <name type="scientific">Ulva sp. UNA00071828</name>
    <dbReference type="NCBI Taxonomy" id="1641711"/>
    <lineage>
        <taxon>Eukaryota</taxon>
        <taxon>Viridiplantae</taxon>
        <taxon>Chlorophyta</taxon>
        <taxon>core chlorophytes</taxon>
        <taxon>Ulvophyceae</taxon>
        <taxon>OUU clade</taxon>
        <taxon>Ulvales</taxon>
        <taxon>Ulvaceae</taxon>
        <taxon>Ulva</taxon>
    </lineage>
</organism>
<sequence length="251" mass="29028">MKNNIKQKKPTNKKEFAYFLAGLIDADGHINKKELAITFHANDISTAYYLKKVIGHGSIRKLKNMRAYNFEIYSKKGLSQVMKLITNKLRLPLRIQQFNTHLVPKLDCKPTKQDYSCLLNNHWLAGFIQGDGSFQIKLLKVKTKLGLRVQLTMQISLKTDILLTAIKNDFGGYIGFRKPHNTYYYSSGSFINAEKFIQYLDYYQVMGAKFKGYRLWKKAFEQVQNKAHLTSQGLETLKELKMLLSSVKNKI</sequence>
<dbReference type="InterPro" id="IPR051289">
    <property type="entry name" value="LAGLIDADG_Endonuclease"/>
</dbReference>
<reference evidence="2" key="1">
    <citation type="journal article" date="2015" name="PLoS ONE">
        <title>The Complete Chloroplast and Mitochondrial Genomes of the Green Macroalga Ulva sp. UNA00071828 (Ulvophyceae, Chlorophyta).</title>
        <authorList>
            <person name="Melton J.T.III."/>
            <person name="Leliaert F."/>
            <person name="Tronholm A."/>
            <person name="Lopez-Bautista J.M."/>
        </authorList>
    </citation>
    <scope>NUCLEOTIDE SEQUENCE</scope>
</reference>
<dbReference type="PANTHER" id="PTHR36181">
    <property type="entry name" value="INTRON-ENCODED ENDONUCLEASE AI3-RELATED"/>
    <property type="match status" value="1"/>
</dbReference>
<dbReference type="SUPFAM" id="SSF55608">
    <property type="entry name" value="Homing endonucleases"/>
    <property type="match status" value="2"/>
</dbReference>
<dbReference type="Pfam" id="PF00961">
    <property type="entry name" value="LAGLIDADG_1"/>
    <property type="match status" value="1"/>
</dbReference>
<dbReference type="Gene3D" id="3.10.28.10">
    <property type="entry name" value="Homing endonucleases"/>
    <property type="match status" value="2"/>
</dbReference>
<proteinExistence type="predicted"/>
<feature type="domain" description="Homing endonuclease LAGLIDADG" evidence="1">
    <location>
        <begin position="124"/>
        <end position="219"/>
    </location>
</feature>
<dbReference type="EMBL" id="KP720617">
    <property type="protein sequence ID" value="AKF33561.1"/>
    <property type="molecule type" value="Genomic_DNA"/>
</dbReference>
<accession>A0A0F6ZCY3</accession>
<protein>
    <recommendedName>
        <fullName evidence="1">Homing endonuclease LAGLIDADG domain-containing protein</fullName>
    </recommendedName>
</protein>
<dbReference type="AlphaFoldDB" id="A0A0F6ZCY3"/>
<dbReference type="InterPro" id="IPR004860">
    <property type="entry name" value="LAGLIDADG_dom"/>
</dbReference>
<dbReference type="GO" id="GO:0004519">
    <property type="term" value="F:endonuclease activity"/>
    <property type="evidence" value="ECO:0007669"/>
    <property type="project" value="InterPro"/>
</dbReference>
<gene>
    <name evidence="2" type="primary">orf10</name>
</gene>
<keyword evidence="2" id="KW-0496">Mitochondrion</keyword>
<dbReference type="InterPro" id="IPR027434">
    <property type="entry name" value="Homing_endonucl"/>
</dbReference>
<dbReference type="PANTHER" id="PTHR36181:SF3">
    <property type="entry name" value="INTRON-ENCODED DNA ENDONUCLEASE AI5 BETA"/>
    <property type="match status" value="1"/>
</dbReference>